<dbReference type="Proteomes" id="UP000000239">
    <property type="component" value="Chromosome"/>
</dbReference>
<gene>
    <name evidence="2" type="ordered locus">Csal_2928</name>
</gene>
<keyword evidence="1" id="KW-1133">Transmembrane helix</keyword>
<dbReference type="AlphaFoldDB" id="Q1QTD5"/>
<proteinExistence type="predicted"/>
<organism evidence="2 3">
    <name type="scientific">Chromohalobacter israelensis (strain ATCC BAA-138 / DSM 3043 / CIP 106854 / NCIMB 13768 / 1H11)</name>
    <name type="common">Chromohalobacter salexigens</name>
    <dbReference type="NCBI Taxonomy" id="290398"/>
    <lineage>
        <taxon>Bacteria</taxon>
        <taxon>Pseudomonadati</taxon>
        <taxon>Pseudomonadota</taxon>
        <taxon>Gammaproteobacteria</taxon>
        <taxon>Oceanospirillales</taxon>
        <taxon>Halomonadaceae</taxon>
        <taxon>Chromohalobacter</taxon>
    </lineage>
</organism>
<sequence>MSRRLGFALLGALVLAAVIVPYTLLSHVQAWYGSLLFWLLVGVAVVLLNLLVTAAFKEK</sequence>
<feature type="transmembrane region" description="Helical" evidence="1">
    <location>
        <begin position="35"/>
        <end position="56"/>
    </location>
</feature>
<dbReference type="RefSeq" id="WP_011508219.1">
    <property type="nucleotide sequence ID" value="NC_007963.1"/>
</dbReference>
<dbReference type="HOGENOM" id="CLU_206491_1_0_6"/>
<protein>
    <submittedName>
        <fullName evidence="2">Uncharacterized protein</fullName>
    </submittedName>
</protein>
<accession>Q1QTD5</accession>
<keyword evidence="1" id="KW-0472">Membrane</keyword>
<keyword evidence="3" id="KW-1185">Reference proteome</keyword>
<dbReference type="KEGG" id="csa:Csal_2928"/>
<evidence type="ECO:0000256" key="1">
    <source>
        <dbReference type="SAM" id="Phobius"/>
    </source>
</evidence>
<reference evidence="2 3" key="1">
    <citation type="journal article" date="2011" name="Stand. Genomic Sci.">
        <title>Complete genome sequence of the halophilic and highly halotolerant Chromohalobacter salexigens type strain (1H11(T)).</title>
        <authorList>
            <person name="Copeland A."/>
            <person name="O'Connor K."/>
            <person name="Lucas S."/>
            <person name="Lapidus A."/>
            <person name="Berry K.W."/>
            <person name="Detter J.C."/>
            <person name="Del Rio T.G."/>
            <person name="Hammon N."/>
            <person name="Dalin E."/>
            <person name="Tice H."/>
            <person name="Pitluck S."/>
            <person name="Bruce D."/>
            <person name="Goodwin L."/>
            <person name="Han C."/>
            <person name="Tapia R."/>
            <person name="Saunders E."/>
            <person name="Schmutz J."/>
            <person name="Brettin T."/>
            <person name="Larimer F."/>
            <person name="Land M."/>
            <person name="Hauser L."/>
            <person name="Vargas C."/>
            <person name="Nieto J.J."/>
            <person name="Kyrpides N.C."/>
            <person name="Ivanova N."/>
            <person name="Goker M."/>
            <person name="Klenk H.P."/>
            <person name="Csonka L.N."/>
            <person name="Woyke T."/>
        </authorList>
    </citation>
    <scope>NUCLEOTIDE SEQUENCE [LARGE SCALE GENOMIC DNA]</scope>
    <source>
        <strain evidence="3">ATCC BAA-138 / DSM 3043 / CIP 106854 / NCIMB 13768 / 1H11</strain>
    </source>
</reference>
<evidence type="ECO:0000313" key="2">
    <source>
        <dbReference type="EMBL" id="ABE60273.1"/>
    </source>
</evidence>
<name>Q1QTD5_CHRI1</name>
<dbReference type="eggNOG" id="ENOG5033KBP">
    <property type="taxonomic scope" value="Bacteria"/>
</dbReference>
<evidence type="ECO:0000313" key="3">
    <source>
        <dbReference type="Proteomes" id="UP000000239"/>
    </source>
</evidence>
<dbReference type="STRING" id="290398.Csal_2928"/>
<keyword evidence="1" id="KW-0812">Transmembrane</keyword>
<dbReference type="GeneID" id="95335618"/>
<dbReference type="EMBL" id="CP000285">
    <property type="protein sequence ID" value="ABE60273.1"/>
    <property type="molecule type" value="Genomic_DNA"/>
</dbReference>